<dbReference type="AlphaFoldDB" id="A0A3B1C6H5"/>
<dbReference type="PIRSF" id="PIRSF015957">
    <property type="entry name" value="UCP015957"/>
    <property type="match status" value="1"/>
</dbReference>
<evidence type="ECO:0000313" key="7">
    <source>
        <dbReference type="EMBL" id="VAX20233.1"/>
    </source>
</evidence>
<dbReference type="InterPro" id="IPR011060">
    <property type="entry name" value="RibuloseP-bd_barrel"/>
</dbReference>
<comment type="catalytic activity">
    <reaction evidence="6">
        <text>2 D-glyceraldehyde 3-phosphate = 4-(hydroxymethyl)-2-furancarboxaldehyde phosphate + phosphate + 2 H2O</text>
        <dbReference type="Rhea" id="RHEA:43536"/>
        <dbReference type="ChEBI" id="CHEBI:15377"/>
        <dbReference type="ChEBI" id="CHEBI:43474"/>
        <dbReference type="ChEBI" id="CHEBI:59776"/>
        <dbReference type="ChEBI" id="CHEBI:83407"/>
        <dbReference type="EC" id="4.2.3.153"/>
    </reaction>
</comment>
<dbReference type="EC" id="4.2.3.153" evidence="2"/>
<comment type="function">
    <text evidence="1">Catalyzes the formation of 4-(hydroxymethyl)-2-furancarboxaldehyde phosphate (4-HFC-P) from two molecules of glyceraldehyde-3-P (GA-3-P).</text>
</comment>
<evidence type="ECO:0000256" key="2">
    <source>
        <dbReference type="ARBA" id="ARBA00012553"/>
    </source>
</evidence>
<organism evidence="7">
    <name type="scientific">hydrothermal vent metagenome</name>
    <dbReference type="NCBI Taxonomy" id="652676"/>
    <lineage>
        <taxon>unclassified sequences</taxon>
        <taxon>metagenomes</taxon>
        <taxon>ecological metagenomes</taxon>
    </lineage>
</organism>
<dbReference type="GO" id="GO:0016829">
    <property type="term" value="F:lyase activity"/>
    <property type="evidence" value="ECO:0007669"/>
    <property type="project" value="UniProtKB-KW"/>
</dbReference>
<evidence type="ECO:0000256" key="5">
    <source>
        <dbReference type="ARBA" id="ARBA00032523"/>
    </source>
</evidence>
<evidence type="ECO:0000256" key="1">
    <source>
        <dbReference type="ARBA" id="ARBA00003810"/>
    </source>
</evidence>
<evidence type="ECO:0000256" key="4">
    <source>
        <dbReference type="ARBA" id="ARBA00023270"/>
    </source>
</evidence>
<keyword evidence="3" id="KW-0456">Lyase</keyword>
<proteinExistence type="predicted"/>
<sequence length="239" mass="25084">MRLLATVVCVEEAMMIAGAADLLDVKDPSKGSLGAPDIETVRDIKKAVGSAPLSVALGDLDNKTVELGLSMAAAGADIIKIGLADIRRAKAIGVFKTLKKYLPPKARIVAAAYADAGYHRFFSSLGLPSFAVEAGADGILIDTFEKSGRKLFDFLSAHKLASIMCEARGLKLMTALAGSLGVDDIEEVALAAPDFVGFRSAITISGNRNGHGVDPCKVSLLKDRLIKAGKNRKTLSLSE</sequence>
<gene>
    <name evidence="7" type="ORF">MNBD_NITROSPINAE03-1338</name>
</gene>
<accession>A0A3B1C6H5</accession>
<dbReference type="InterPro" id="IPR007565">
    <property type="entry name" value="4HFCP_synth"/>
</dbReference>
<dbReference type="Pfam" id="PF04476">
    <property type="entry name" value="4HFCP_synth"/>
    <property type="match status" value="1"/>
</dbReference>
<keyword evidence="4" id="KW-0704">Schiff base</keyword>
<evidence type="ECO:0000256" key="3">
    <source>
        <dbReference type="ARBA" id="ARBA00023239"/>
    </source>
</evidence>
<evidence type="ECO:0000256" key="6">
    <source>
        <dbReference type="ARBA" id="ARBA00047628"/>
    </source>
</evidence>
<dbReference type="SUPFAM" id="SSF51366">
    <property type="entry name" value="Ribulose-phoshate binding barrel"/>
    <property type="match status" value="1"/>
</dbReference>
<reference evidence="7" key="1">
    <citation type="submission" date="2018-06" db="EMBL/GenBank/DDBJ databases">
        <authorList>
            <person name="Zhirakovskaya E."/>
        </authorList>
    </citation>
    <scope>NUCLEOTIDE SEQUENCE</scope>
</reference>
<name>A0A3B1C6H5_9ZZZZ</name>
<protein>
    <recommendedName>
        <fullName evidence="2">(5-formylfuran-3-yl)methyl phosphate synthase</fullName>
        <ecNumber evidence="2">4.2.3.153</ecNumber>
    </recommendedName>
    <alternativeName>
        <fullName evidence="5">4-(hydroxymethyl)-2-furancarboxaldehyde-phosphate synthase</fullName>
    </alternativeName>
</protein>
<dbReference type="EMBL" id="UOGB01000173">
    <property type="protein sequence ID" value="VAX20233.1"/>
    <property type="molecule type" value="Genomic_DNA"/>
</dbReference>